<dbReference type="EMBL" id="UGUS01000002">
    <property type="protein sequence ID" value="SUD32630.1"/>
    <property type="molecule type" value="Genomic_DNA"/>
</dbReference>
<reference evidence="1 2" key="1">
    <citation type="submission" date="2018-06" db="EMBL/GenBank/DDBJ databases">
        <authorList>
            <consortium name="Pathogen Informatics"/>
            <person name="Doyle S."/>
        </authorList>
    </citation>
    <scope>NUCLEOTIDE SEQUENCE [LARGE SCALE GENOMIC DNA]</scope>
    <source>
        <strain evidence="1 2">NCTC10392</strain>
    </source>
</reference>
<sequence>MISCFIKLPCETTPPNTCPKRRFYELHHILQEKVMVRAVA</sequence>
<organism evidence="1 2">
    <name type="scientific">Pseudomonas fluorescens</name>
    <dbReference type="NCBI Taxonomy" id="294"/>
    <lineage>
        <taxon>Bacteria</taxon>
        <taxon>Pseudomonadati</taxon>
        <taxon>Pseudomonadota</taxon>
        <taxon>Gammaproteobacteria</taxon>
        <taxon>Pseudomonadales</taxon>
        <taxon>Pseudomonadaceae</taxon>
        <taxon>Pseudomonas</taxon>
    </lineage>
</organism>
<dbReference type="Proteomes" id="UP000255125">
    <property type="component" value="Unassembled WGS sequence"/>
</dbReference>
<proteinExistence type="predicted"/>
<name>A0A379IGX0_PSEFL</name>
<protein>
    <submittedName>
        <fullName evidence="1">Uncharacterized protein</fullName>
    </submittedName>
</protein>
<dbReference type="AlphaFoldDB" id="A0A379IGX0"/>
<evidence type="ECO:0000313" key="1">
    <source>
        <dbReference type="EMBL" id="SUD32630.1"/>
    </source>
</evidence>
<accession>A0A379IGX0</accession>
<evidence type="ECO:0000313" key="2">
    <source>
        <dbReference type="Proteomes" id="UP000255125"/>
    </source>
</evidence>
<gene>
    <name evidence="1" type="ORF">NCTC10392_04002</name>
</gene>